<dbReference type="Proteomes" id="UP000617628">
    <property type="component" value="Unassembled WGS sequence"/>
</dbReference>
<gene>
    <name evidence="1" type="ORF">JIN87_09425</name>
</gene>
<name>A0A934VQZ5_9BACT</name>
<dbReference type="AlphaFoldDB" id="A0A934VQZ5"/>
<reference evidence="1" key="1">
    <citation type="submission" date="2021-01" db="EMBL/GenBank/DDBJ databases">
        <title>Modified the classification status of verrucomicrobia.</title>
        <authorList>
            <person name="Feng X."/>
        </authorList>
    </citation>
    <scope>NUCLEOTIDE SEQUENCE</scope>
    <source>
        <strain evidence="1">KCTC 13126</strain>
    </source>
</reference>
<organism evidence="1 2">
    <name type="scientific">Pelagicoccus mobilis</name>
    <dbReference type="NCBI Taxonomy" id="415221"/>
    <lineage>
        <taxon>Bacteria</taxon>
        <taxon>Pseudomonadati</taxon>
        <taxon>Verrucomicrobiota</taxon>
        <taxon>Opitutia</taxon>
        <taxon>Puniceicoccales</taxon>
        <taxon>Pelagicoccaceae</taxon>
        <taxon>Pelagicoccus</taxon>
    </lineage>
</organism>
<accession>A0A934VQZ5</accession>
<evidence type="ECO:0000313" key="1">
    <source>
        <dbReference type="EMBL" id="MBK1877088.1"/>
    </source>
</evidence>
<sequence length="88" mass="10212">MQNMKDEMLEFEFNGMPVGYFEESSFPYSDGIYKYMPYRGSGHYELGQELKKGKNAHCSYNDGGKKVGFEVVEHVEYGTLKLCQFKDE</sequence>
<comment type="caution">
    <text evidence="1">The sequence shown here is derived from an EMBL/GenBank/DDBJ whole genome shotgun (WGS) entry which is preliminary data.</text>
</comment>
<protein>
    <submittedName>
        <fullName evidence="1">Uncharacterized protein</fullName>
    </submittedName>
</protein>
<dbReference type="EMBL" id="JAENIL010000015">
    <property type="protein sequence ID" value="MBK1877088.1"/>
    <property type="molecule type" value="Genomic_DNA"/>
</dbReference>
<keyword evidence="2" id="KW-1185">Reference proteome</keyword>
<proteinExistence type="predicted"/>
<evidence type="ECO:0000313" key="2">
    <source>
        <dbReference type="Proteomes" id="UP000617628"/>
    </source>
</evidence>
<dbReference type="RefSeq" id="WP_200355305.1">
    <property type="nucleotide sequence ID" value="NZ_JAENIL010000015.1"/>
</dbReference>